<comment type="caution">
    <text evidence="4">The sequence shown here is derived from an EMBL/GenBank/DDBJ whole genome shotgun (WGS) entry which is preliminary data.</text>
</comment>
<proteinExistence type="inferred from homology"/>
<keyword evidence="4" id="KW-0547">Nucleotide-binding</keyword>
<keyword evidence="5" id="KW-1185">Reference proteome</keyword>
<sequence>MNNILSIKDLTLKYGKNEVLTNVSFQVQQGDYIGIVGPNGSGKTTFINAILGLKTPFKGEIEFNKDIVKQSSIGYLPQRSIRNDKLFPAKVREVVATGLLAEKKEPKFYVQEDYNKVDKILEKLRIEELKNKKIGDLSGGQQQRVLLARAMVASPKILILDEPTNALDSKTREELYDILKILNIEDKVTIMIVSHDLKTIGKYINKILYLEGKVIFYGSYEEFIYSKDMNKYLDFFIRDRFNGGI</sequence>
<dbReference type="CDD" id="cd03235">
    <property type="entry name" value="ABC_Metallic_Cations"/>
    <property type="match status" value="1"/>
</dbReference>
<dbReference type="RefSeq" id="WP_216519825.1">
    <property type="nucleotide sequence ID" value="NZ_JAHLPM010000009.1"/>
</dbReference>
<dbReference type="InterPro" id="IPR050153">
    <property type="entry name" value="Metal_Ion_Import_ABC"/>
</dbReference>
<organism evidence="4 5">
    <name type="scientific">Tissierella simiarum</name>
    <dbReference type="NCBI Taxonomy" id="2841534"/>
    <lineage>
        <taxon>Bacteria</taxon>
        <taxon>Bacillati</taxon>
        <taxon>Bacillota</taxon>
        <taxon>Tissierellia</taxon>
        <taxon>Tissierellales</taxon>
        <taxon>Tissierellaceae</taxon>
        <taxon>Tissierella</taxon>
    </lineage>
</organism>
<name>A0ABS6E8M7_9FIRM</name>
<dbReference type="PROSITE" id="PS00211">
    <property type="entry name" value="ABC_TRANSPORTER_1"/>
    <property type="match status" value="1"/>
</dbReference>
<keyword evidence="4" id="KW-0067">ATP-binding</keyword>
<reference evidence="4 5" key="1">
    <citation type="submission" date="2021-06" db="EMBL/GenBank/DDBJ databases">
        <authorList>
            <person name="Sun Q."/>
            <person name="Li D."/>
        </authorList>
    </citation>
    <scope>NUCLEOTIDE SEQUENCE [LARGE SCALE GENOMIC DNA]</scope>
    <source>
        <strain evidence="4 5">MSJ-40</strain>
    </source>
</reference>
<dbReference type="PANTHER" id="PTHR42734:SF17">
    <property type="entry name" value="METAL TRANSPORT SYSTEM ATP-BINDING PROTEIN TM_0124-RELATED"/>
    <property type="match status" value="1"/>
</dbReference>
<dbReference type="InterPro" id="IPR017871">
    <property type="entry name" value="ABC_transporter-like_CS"/>
</dbReference>
<evidence type="ECO:0000313" key="5">
    <source>
        <dbReference type="Proteomes" id="UP000749471"/>
    </source>
</evidence>
<protein>
    <submittedName>
        <fullName evidence="4">Metal ABC transporter ATP-binding protein</fullName>
    </submittedName>
</protein>
<dbReference type="Pfam" id="PF00005">
    <property type="entry name" value="ABC_tran"/>
    <property type="match status" value="1"/>
</dbReference>
<evidence type="ECO:0000256" key="2">
    <source>
        <dbReference type="ARBA" id="ARBA00022448"/>
    </source>
</evidence>
<accession>A0ABS6E8M7</accession>
<dbReference type="Proteomes" id="UP000749471">
    <property type="component" value="Unassembled WGS sequence"/>
</dbReference>
<comment type="similarity">
    <text evidence="1">Belongs to the ABC transporter superfamily.</text>
</comment>
<dbReference type="PANTHER" id="PTHR42734">
    <property type="entry name" value="METAL TRANSPORT SYSTEM ATP-BINDING PROTEIN TM_0124-RELATED"/>
    <property type="match status" value="1"/>
</dbReference>
<evidence type="ECO:0000256" key="1">
    <source>
        <dbReference type="ARBA" id="ARBA00005417"/>
    </source>
</evidence>
<dbReference type="GO" id="GO:0005524">
    <property type="term" value="F:ATP binding"/>
    <property type="evidence" value="ECO:0007669"/>
    <property type="project" value="UniProtKB-KW"/>
</dbReference>
<feature type="domain" description="ABC transporter" evidence="3">
    <location>
        <begin position="5"/>
        <end position="237"/>
    </location>
</feature>
<gene>
    <name evidence="4" type="ORF">KQI42_11265</name>
</gene>
<dbReference type="PROSITE" id="PS50893">
    <property type="entry name" value="ABC_TRANSPORTER_2"/>
    <property type="match status" value="1"/>
</dbReference>
<dbReference type="SMART" id="SM00382">
    <property type="entry name" value="AAA"/>
    <property type="match status" value="1"/>
</dbReference>
<evidence type="ECO:0000313" key="4">
    <source>
        <dbReference type="EMBL" id="MBU5438594.1"/>
    </source>
</evidence>
<dbReference type="InterPro" id="IPR003439">
    <property type="entry name" value="ABC_transporter-like_ATP-bd"/>
</dbReference>
<keyword evidence="2" id="KW-0813">Transport</keyword>
<dbReference type="EMBL" id="JAHLPM010000009">
    <property type="protein sequence ID" value="MBU5438594.1"/>
    <property type="molecule type" value="Genomic_DNA"/>
</dbReference>
<dbReference type="InterPro" id="IPR003593">
    <property type="entry name" value="AAA+_ATPase"/>
</dbReference>
<evidence type="ECO:0000259" key="3">
    <source>
        <dbReference type="PROSITE" id="PS50893"/>
    </source>
</evidence>